<evidence type="ECO:0000313" key="3">
    <source>
        <dbReference type="Proteomes" id="UP000250163"/>
    </source>
</evidence>
<keyword evidence="1" id="KW-0472">Membrane</keyword>
<keyword evidence="1" id="KW-0812">Transmembrane</keyword>
<name>A0A330LLI1_9GAMM</name>
<dbReference type="OrthoDB" id="5737734at2"/>
<dbReference type="KEGG" id="mya:MORIYA_0210"/>
<gene>
    <name evidence="2" type="ORF">MORIYA_0210</name>
</gene>
<organism evidence="2 3">
    <name type="scientific">Moritella yayanosii</name>
    <dbReference type="NCBI Taxonomy" id="69539"/>
    <lineage>
        <taxon>Bacteria</taxon>
        <taxon>Pseudomonadati</taxon>
        <taxon>Pseudomonadota</taxon>
        <taxon>Gammaproteobacteria</taxon>
        <taxon>Alteromonadales</taxon>
        <taxon>Moritellaceae</taxon>
        <taxon>Moritella</taxon>
    </lineage>
</organism>
<dbReference type="RefSeq" id="WP_112711928.1">
    <property type="nucleotide sequence ID" value="NZ_LS483250.1"/>
</dbReference>
<feature type="transmembrane region" description="Helical" evidence="1">
    <location>
        <begin position="95"/>
        <end position="117"/>
    </location>
</feature>
<reference evidence="3" key="1">
    <citation type="submission" date="2018-05" db="EMBL/GenBank/DDBJ databases">
        <authorList>
            <person name="Cea G.-C."/>
            <person name="William W."/>
        </authorList>
    </citation>
    <scope>NUCLEOTIDE SEQUENCE [LARGE SCALE GENOMIC DNA]</scope>
    <source>
        <strain evidence="3">DB21MT 5</strain>
    </source>
</reference>
<evidence type="ECO:0000256" key="1">
    <source>
        <dbReference type="SAM" id="Phobius"/>
    </source>
</evidence>
<feature type="transmembrane region" description="Helical" evidence="1">
    <location>
        <begin position="6"/>
        <end position="25"/>
    </location>
</feature>
<proteinExistence type="predicted"/>
<evidence type="ECO:0000313" key="2">
    <source>
        <dbReference type="EMBL" id="SQD76688.1"/>
    </source>
</evidence>
<keyword evidence="3" id="KW-1185">Reference proteome</keyword>
<dbReference type="Proteomes" id="UP000250163">
    <property type="component" value="Chromosome MORIYA"/>
</dbReference>
<dbReference type="EMBL" id="LS483250">
    <property type="protein sequence ID" value="SQD76688.1"/>
    <property type="molecule type" value="Genomic_DNA"/>
</dbReference>
<dbReference type="AlphaFoldDB" id="A0A330LLI1"/>
<protein>
    <submittedName>
        <fullName evidence="2">Uncharacterized protein</fullName>
    </submittedName>
</protein>
<accession>A0A330LLI1</accession>
<keyword evidence="1" id="KW-1133">Transmembrane helix</keyword>
<sequence length="130" mass="14628">MSLFSTLLGITAAFAFVACILYVIFGQVTVRKLRNNPETRDKLGFEFVSGWDIIKVAQALSLPRFMTDKFKQSPLSGLFADADALHKHTNLFDRILALLFYWLLMISGLTMILLVILDSTGLFSYIESLT</sequence>